<dbReference type="PANTHER" id="PTHR43764:SF1">
    <property type="entry name" value="MOLYBDOPTERIN MOLYBDOTRANSFERASE"/>
    <property type="match status" value="1"/>
</dbReference>
<keyword evidence="3" id="KW-0501">Molybdenum cofactor biosynthesis</keyword>
<reference evidence="6" key="1">
    <citation type="submission" date="2016-10" db="EMBL/GenBank/DDBJ databases">
        <authorList>
            <person name="Varghese N."/>
        </authorList>
    </citation>
    <scope>NUCLEOTIDE SEQUENCE [LARGE SCALE GENOMIC DNA]</scope>
    <source>
        <strain evidence="6">DSM 17980</strain>
    </source>
</reference>
<dbReference type="PROSITE" id="PS01078">
    <property type="entry name" value="MOCF_BIOSYNTHESIS_1"/>
    <property type="match status" value="1"/>
</dbReference>
<dbReference type="eggNOG" id="COG0521">
    <property type="taxonomic scope" value="Bacteria"/>
</dbReference>
<dbReference type="GO" id="GO:0006777">
    <property type="term" value="P:Mo-molybdopterin cofactor biosynthetic process"/>
    <property type="evidence" value="ECO:0007669"/>
    <property type="project" value="UniProtKB-KW"/>
</dbReference>
<dbReference type="InterPro" id="IPR008284">
    <property type="entry name" value="MoCF_biosynth_CS"/>
</dbReference>
<dbReference type="InterPro" id="IPR001453">
    <property type="entry name" value="MoaB/Mog_dom"/>
</dbReference>
<gene>
    <name evidence="5" type="ORF">SAMN05421543_106225</name>
</gene>
<dbReference type="InterPro" id="IPR051920">
    <property type="entry name" value="MPT_Adenylyltrnsfr/MoaC-Rel"/>
</dbReference>
<protein>
    <submittedName>
        <fullName evidence="5">Molybdenum cofactor synthesis domain-containing protein</fullName>
    </submittedName>
</protein>
<organism evidence="5 6">
    <name type="scientific">Alicyclobacillus macrosporangiidus</name>
    <dbReference type="NCBI Taxonomy" id="392015"/>
    <lineage>
        <taxon>Bacteria</taxon>
        <taxon>Bacillati</taxon>
        <taxon>Bacillota</taxon>
        <taxon>Bacilli</taxon>
        <taxon>Bacillales</taxon>
        <taxon>Alicyclobacillaceae</taxon>
        <taxon>Alicyclobacillus</taxon>
    </lineage>
</organism>
<dbReference type="PANTHER" id="PTHR43764">
    <property type="entry name" value="MOLYBDENUM COFACTOR BIOSYNTHESIS"/>
    <property type="match status" value="1"/>
</dbReference>
<evidence type="ECO:0000256" key="2">
    <source>
        <dbReference type="ARBA" id="ARBA00005046"/>
    </source>
</evidence>
<dbReference type="EMBL" id="FPBV01000006">
    <property type="protein sequence ID" value="SFU72412.1"/>
    <property type="molecule type" value="Genomic_DNA"/>
</dbReference>
<dbReference type="STRING" id="392015.SAMN05421543_106225"/>
<comment type="function">
    <text evidence="1">May be involved in the biosynthesis of molybdopterin.</text>
</comment>
<evidence type="ECO:0000313" key="6">
    <source>
        <dbReference type="Proteomes" id="UP000183508"/>
    </source>
</evidence>
<dbReference type="InterPro" id="IPR036425">
    <property type="entry name" value="MoaB/Mog-like_dom_sf"/>
</dbReference>
<feature type="domain" description="MoaB/Mog" evidence="4">
    <location>
        <begin position="9"/>
        <end position="153"/>
    </location>
</feature>
<accession>A0A1I7IHN1</accession>
<keyword evidence="6" id="KW-1185">Reference proteome</keyword>
<evidence type="ECO:0000313" key="5">
    <source>
        <dbReference type="EMBL" id="SFU72412.1"/>
    </source>
</evidence>
<evidence type="ECO:0000256" key="3">
    <source>
        <dbReference type="ARBA" id="ARBA00023150"/>
    </source>
</evidence>
<comment type="pathway">
    <text evidence="2">Cofactor biosynthesis; molybdopterin biosynthesis.</text>
</comment>
<dbReference type="CDD" id="cd00886">
    <property type="entry name" value="MogA_MoaB"/>
    <property type="match status" value="1"/>
</dbReference>
<evidence type="ECO:0000259" key="4">
    <source>
        <dbReference type="SMART" id="SM00852"/>
    </source>
</evidence>
<dbReference type="UniPathway" id="UPA00344"/>
<dbReference type="NCBIfam" id="TIGR00177">
    <property type="entry name" value="molyb_syn"/>
    <property type="match status" value="1"/>
</dbReference>
<evidence type="ECO:0000256" key="1">
    <source>
        <dbReference type="ARBA" id="ARBA00003487"/>
    </source>
</evidence>
<name>A0A1I7IHN1_9BACL</name>
<dbReference type="Pfam" id="PF00994">
    <property type="entry name" value="MoCF_biosynth"/>
    <property type="match status" value="1"/>
</dbReference>
<dbReference type="SUPFAM" id="SSF53218">
    <property type="entry name" value="Molybdenum cofactor biosynthesis proteins"/>
    <property type="match status" value="1"/>
</dbReference>
<dbReference type="Proteomes" id="UP000183508">
    <property type="component" value="Unassembled WGS sequence"/>
</dbReference>
<dbReference type="Gene3D" id="3.40.980.10">
    <property type="entry name" value="MoaB/Mog-like domain"/>
    <property type="match status" value="1"/>
</dbReference>
<dbReference type="AlphaFoldDB" id="A0A1I7IHN1"/>
<dbReference type="SMART" id="SM00852">
    <property type="entry name" value="MoCF_biosynth"/>
    <property type="match status" value="1"/>
</dbReference>
<dbReference type="OrthoDB" id="9784492at2"/>
<sequence>MAHDQARAAVITVSDSVSRGLRTDIGGQRAEEALARMGFAVAVRVAVPDEREEIAALLCRLADEEGIRLIVTTGGTGLGPRDVTPEATLDVVDRIVPGIAEAMRAESLKKTPFGMISRQVAGTRGQTLILNLPGNPKAVDECLAVVAPVLRHTLDLLAGRTQHQE</sequence>
<proteinExistence type="predicted"/>